<dbReference type="GO" id="GO:0008422">
    <property type="term" value="F:beta-glucosidase activity"/>
    <property type="evidence" value="ECO:0007669"/>
    <property type="project" value="TreeGrafter"/>
</dbReference>
<sequence>MPGYYHCIIKGITTIIVSYTSWNGDKMHTNHELINDYLKNTLNFRIMIPKNHTEFLNGLTYLVNSIAIPMSRRLLSVKDLVTESVRKSLVLLRKGENANDPVLPLSKTTPKNLVAGTHAHNLGFQCSGWTISRQGLSGNNLTTGTTILDAAKKTVDPNTEVVNEVNPTTDYVKANNFSYAIVVVEELPYAETDGDNLNLTISEGSSDLIQNVCTSVKCLVVIVSNRSLTIPPLDRSWTRW</sequence>
<protein>
    <recommendedName>
        <fullName evidence="1">Glycoside hydrolase family 3 C-terminal domain-containing protein</fullName>
    </recommendedName>
</protein>
<feature type="non-terminal residue" evidence="2">
    <location>
        <position position="1"/>
    </location>
</feature>
<reference evidence="2 3" key="1">
    <citation type="journal article" date="2021" name="Hortic Res">
        <title>The domestication of Cucurbita argyrosperma as revealed by the genome of its wild relative.</title>
        <authorList>
            <person name="Barrera-Redondo J."/>
            <person name="Sanchez-de la Vega G."/>
            <person name="Aguirre-Liguori J.A."/>
            <person name="Castellanos-Morales G."/>
            <person name="Gutierrez-Guerrero Y.T."/>
            <person name="Aguirre-Dugua X."/>
            <person name="Aguirre-Planter E."/>
            <person name="Tenaillon M.I."/>
            <person name="Lira-Saade R."/>
            <person name="Eguiarte L.E."/>
        </authorList>
    </citation>
    <scope>NUCLEOTIDE SEQUENCE [LARGE SCALE GENOMIC DNA]</scope>
    <source>
        <strain evidence="2">JBR-2021</strain>
    </source>
</reference>
<dbReference type="AlphaFoldDB" id="A0AAV6P1L3"/>
<gene>
    <name evidence="2" type="ORF">SDJN03_02363</name>
</gene>
<keyword evidence="3" id="KW-1185">Reference proteome</keyword>
<dbReference type="PANTHER" id="PTHR30620:SF77">
    <property type="entry name" value="LYSOSOMAL BETA GLUCOSIDASE-LIKE"/>
    <property type="match status" value="1"/>
</dbReference>
<dbReference type="InterPro" id="IPR002772">
    <property type="entry name" value="Glyco_hydro_3_C"/>
</dbReference>
<dbReference type="EMBL" id="JAGKQH010000002">
    <property type="protein sequence ID" value="KAG6605046.1"/>
    <property type="molecule type" value="Genomic_DNA"/>
</dbReference>
<name>A0AAV6P1L3_9ROSI</name>
<evidence type="ECO:0000313" key="3">
    <source>
        <dbReference type="Proteomes" id="UP000685013"/>
    </source>
</evidence>
<dbReference type="InterPro" id="IPR051915">
    <property type="entry name" value="Cellulose_Degrad_GH3"/>
</dbReference>
<evidence type="ECO:0000259" key="1">
    <source>
        <dbReference type="Pfam" id="PF01915"/>
    </source>
</evidence>
<organism evidence="2 3">
    <name type="scientific">Cucurbita argyrosperma subsp. sororia</name>
    <dbReference type="NCBI Taxonomy" id="37648"/>
    <lineage>
        <taxon>Eukaryota</taxon>
        <taxon>Viridiplantae</taxon>
        <taxon>Streptophyta</taxon>
        <taxon>Embryophyta</taxon>
        <taxon>Tracheophyta</taxon>
        <taxon>Spermatophyta</taxon>
        <taxon>Magnoliopsida</taxon>
        <taxon>eudicotyledons</taxon>
        <taxon>Gunneridae</taxon>
        <taxon>Pentapetalae</taxon>
        <taxon>rosids</taxon>
        <taxon>fabids</taxon>
        <taxon>Cucurbitales</taxon>
        <taxon>Cucurbitaceae</taxon>
        <taxon>Cucurbiteae</taxon>
        <taxon>Cucurbita</taxon>
    </lineage>
</organism>
<accession>A0AAV6P1L3</accession>
<comment type="caution">
    <text evidence="2">The sequence shown here is derived from an EMBL/GenBank/DDBJ whole genome shotgun (WGS) entry which is preliminary data.</text>
</comment>
<dbReference type="PANTHER" id="PTHR30620">
    <property type="entry name" value="PERIPLASMIC BETA-GLUCOSIDASE-RELATED"/>
    <property type="match status" value="1"/>
</dbReference>
<dbReference type="Pfam" id="PF01915">
    <property type="entry name" value="Glyco_hydro_3_C"/>
    <property type="match status" value="1"/>
</dbReference>
<dbReference type="Proteomes" id="UP000685013">
    <property type="component" value="Chromosome 2"/>
</dbReference>
<proteinExistence type="predicted"/>
<feature type="domain" description="Glycoside hydrolase family 3 C-terminal" evidence="1">
    <location>
        <begin position="99"/>
        <end position="230"/>
    </location>
</feature>
<evidence type="ECO:0000313" key="2">
    <source>
        <dbReference type="EMBL" id="KAG6605046.1"/>
    </source>
</evidence>
<dbReference type="GO" id="GO:0009251">
    <property type="term" value="P:glucan catabolic process"/>
    <property type="evidence" value="ECO:0007669"/>
    <property type="project" value="TreeGrafter"/>
</dbReference>